<keyword evidence="9 13" id="KW-0234">DNA repair</keyword>
<evidence type="ECO:0000256" key="3">
    <source>
        <dbReference type="ARBA" id="ARBA00022490"/>
    </source>
</evidence>
<dbReference type="Pfam" id="PF00271">
    <property type="entry name" value="Helicase_C"/>
    <property type="match status" value="1"/>
</dbReference>
<sequence length="671" mass="76244">MSEFQLVTRFQPAGDQPEAIRQMVEGLEAGLSHQTLLGVTGSGKTFSIANVIAQVQRPTLVLAPNKTLAAQLYGEFKTFFPNNAVEYFVSYYDYYQPEAYVPSSDTFIEKDASINDHIEQMRLSATKALIERKDVIVVCTVSSIYGLGSPEEYLKMVLHLDRGDKMDQRALLRRLAELQYTRNDMDFARATFRVRGDVIDIFPAESDLEAIRVELFDDEVENISAFDPLTGEVISRLPRFTFYPKSHYVTPRETLLEAMERIKVELKERLDYLRGANKLVEAQRLEQRTRFDLEMILELGYCNGIENYSRYLSGRDPGAPPPTLYDYLPDEALLVIDESHVSVPQVGAMYKGDRSRKETLVEYGFRLPSALDNRPMRFEEWEAASPQTIFVSATPGPYEADHAGRVIEQVVRPTGLVDPQIEVRPARTQVDDLLSEISKRVALEERVLVTTLTKRMAEDLTDYLGDHGVKVRYLHSDIDTVERVEIIRDLRIGAFDVLVGINLLREGLDMPEVSLVAILDADKEGFLRSERSLIQTIGRAARNLNGRAILYADRMTGSMERAIGETERRRDKQIAFNEAHGIVPRGVFKDVQDILEGATVPGSRSNKRKGMAKAAEESARYEAELRSPSEITKRIRQLEEKMYQLARDLEFEAAAQLRDEIQKLRERLLSV</sequence>
<dbReference type="PROSITE" id="PS51192">
    <property type="entry name" value="HELICASE_ATP_BIND_1"/>
    <property type="match status" value="1"/>
</dbReference>
<dbReference type="InterPro" id="IPR027417">
    <property type="entry name" value="P-loop_NTPase"/>
</dbReference>
<evidence type="ECO:0000256" key="10">
    <source>
        <dbReference type="ARBA" id="ARBA00023236"/>
    </source>
</evidence>
<dbReference type="GO" id="GO:0016887">
    <property type="term" value="F:ATP hydrolysis activity"/>
    <property type="evidence" value="ECO:0007669"/>
    <property type="project" value="InterPro"/>
</dbReference>
<evidence type="ECO:0000256" key="14">
    <source>
        <dbReference type="RuleBase" id="RU003587"/>
    </source>
</evidence>
<dbReference type="InterPro" id="IPR024759">
    <property type="entry name" value="UvrB_YAD/RRR_dom"/>
</dbReference>
<evidence type="ECO:0000256" key="11">
    <source>
        <dbReference type="ARBA" id="ARBA00026033"/>
    </source>
</evidence>
<reference evidence="18 19" key="1">
    <citation type="submission" date="2018-06" db="EMBL/GenBank/DDBJ databases">
        <title>Three novel Pseudomonas species isolated from symptomatic oak.</title>
        <authorList>
            <person name="Bueno-Gonzalez V."/>
            <person name="Brady C."/>
        </authorList>
    </citation>
    <scope>NUCLEOTIDE SEQUENCE [LARGE SCALE GENOMIC DNA]</scope>
    <source>
        <strain evidence="18 19">P6B</strain>
    </source>
</reference>
<evidence type="ECO:0000256" key="13">
    <source>
        <dbReference type="HAMAP-Rule" id="MF_00204"/>
    </source>
</evidence>
<gene>
    <name evidence="13" type="primary">uvrB</name>
    <name evidence="18" type="ORF">DNK44_25445</name>
</gene>
<dbReference type="Gene3D" id="3.40.50.300">
    <property type="entry name" value="P-loop containing nucleotide triphosphate hydrolases"/>
    <property type="match status" value="3"/>
</dbReference>
<comment type="similarity">
    <text evidence="2 13 14">Belongs to the UvrB family.</text>
</comment>
<evidence type="ECO:0000256" key="5">
    <source>
        <dbReference type="ARBA" id="ARBA00022763"/>
    </source>
</evidence>
<dbReference type="NCBIfam" id="NF003673">
    <property type="entry name" value="PRK05298.1"/>
    <property type="match status" value="1"/>
</dbReference>
<dbReference type="CDD" id="cd18790">
    <property type="entry name" value="SF2_C_UvrB"/>
    <property type="match status" value="1"/>
</dbReference>
<dbReference type="GO" id="GO:0005737">
    <property type="term" value="C:cytoplasm"/>
    <property type="evidence" value="ECO:0007669"/>
    <property type="project" value="UniProtKB-SubCell"/>
</dbReference>
<dbReference type="SMART" id="SM00487">
    <property type="entry name" value="DEXDc"/>
    <property type="match status" value="1"/>
</dbReference>
<dbReference type="InterPro" id="IPR036876">
    <property type="entry name" value="UVR_dom_sf"/>
</dbReference>
<comment type="caution">
    <text evidence="18">The sequence shown here is derived from an EMBL/GenBank/DDBJ whole genome shotgun (WGS) entry which is preliminary data.</text>
</comment>
<comment type="domain">
    <text evidence="13">The beta-hairpin motif is involved in DNA binding.</text>
</comment>
<feature type="domain" description="UVR" evidence="15">
    <location>
        <begin position="632"/>
        <end position="667"/>
    </location>
</feature>
<dbReference type="PROSITE" id="PS51194">
    <property type="entry name" value="HELICASE_CTER"/>
    <property type="match status" value="1"/>
</dbReference>
<evidence type="ECO:0000256" key="2">
    <source>
        <dbReference type="ARBA" id="ARBA00008533"/>
    </source>
</evidence>
<evidence type="ECO:0000313" key="18">
    <source>
        <dbReference type="EMBL" id="TBU84415.1"/>
    </source>
</evidence>
<dbReference type="SUPFAM" id="SSF52540">
    <property type="entry name" value="P-loop containing nucleoside triphosphate hydrolases"/>
    <property type="match status" value="2"/>
</dbReference>
<keyword evidence="4 13" id="KW-0547">Nucleotide-binding</keyword>
<comment type="function">
    <text evidence="13">The UvrABC repair system catalyzes the recognition and processing of DNA lesions. A damage recognition complex composed of 2 UvrA and 2 UvrB subunits scans DNA for abnormalities. Upon binding of the UvrA(2)B(2) complex to a putative damaged site, the DNA wraps around one UvrB monomer. DNA wrap is dependent on ATP binding by UvrB and probably causes local melting of the DNA helix, facilitating insertion of UvrB beta-hairpin between the DNA strands. Then UvrB probes one DNA strand for the presence of a lesion. If a lesion is found the UvrA subunits dissociate and the UvrB-DNA preincision complex is formed. This complex is subsequently bound by UvrC and the second UvrB is released. If no lesion is found, the DNA wraps around the other UvrB subunit that will check the other stand for damage.</text>
</comment>
<name>A0A4Q9QSG9_9GAMM</name>
<protein>
    <recommendedName>
        <fullName evidence="12 13">UvrABC system protein B</fullName>
        <shortName evidence="13">Protein UvrB</shortName>
    </recommendedName>
    <alternativeName>
        <fullName evidence="13">Excinuclease ABC subunit B</fullName>
    </alternativeName>
</protein>
<evidence type="ECO:0000256" key="9">
    <source>
        <dbReference type="ARBA" id="ARBA00023204"/>
    </source>
</evidence>
<feature type="binding site" evidence="13">
    <location>
        <begin position="38"/>
        <end position="45"/>
    </location>
    <ligand>
        <name>ATP</name>
        <dbReference type="ChEBI" id="CHEBI:30616"/>
    </ligand>
</feature>
<dbReference type="InterPro" id="IPR041471">
    <property type="entry name" value="UvrB_inter"/>
</dbReference>
<proteinExistence type="inferred from homology"/>
<dbReference type="EMBL" id="QJUL01000070">
    <property type="protein sequence ID" value="TBU84415.1"/>
    <property type="molecule type" value="Genomic_DNA"/>
</dbReference>
<dbReference type="CDD" id="cd17916">
    <property type="entry name" value="DEXHc_UvrB"/>
    <property type="match status" value="1"/>
</dbReference>
<dbReference type="GO" id="GO:0009432">
    <property type="term" value="P:SOS response"/>
    <property type="evidence" value="ECO:0007669"/>
    <property type="project" value="UniProtKB-UniRule"/>
</dbReference>
<comment type="subunit">
    <text evidence="11 13 14">Forms a heterotetramer with UvrA during the search for lesions. Interacts with UvrC in an incision complex.</text>
</comment>
<dbReference type="Pfam" id="PF02151">
    <property type="entry name" value="UVR"/>
    <property type="match status" value="1"/>
</dbReference>
<evidence type="ECO:0000313" key="19">
    <source>
        <dbReference type="Proteomes" id="UP000293172"/>
    </source>
</evidence>
<keyword evidence="8 13" id="KW-0267">Excision nuclease</keyword>
<dbReference type="Gene3D" id="4.10.860.10">
    <property type="entry name" value="UVR domain"/>
    <property type="match status" value="1"/>
</dbReference>
<dbReference type="NCBIfam" id="TIGR00631">
    <property type="entry name" value="uvrb"/>
    <property type="match status" value="1"/>
</dbReference>
<dbReference type="OrthoDB" id="9806651at2"/>
<dbReference type="GO" id="GO:0003677">
    <property type="term" value="F:DNA binding"/>
    <property type="evidence" value="ECO:0007669"/>
    <property type="project" value="UniProtKB-UniRule"/>
</dbReference>
<keyword evidence="10 13" id="KW-0742">SOS response</keyword>
<dbReference type="GO" id="GO:0009380">
    <property type="term" value="C:excinuclease repair complex"/>
    <property type="evidence" value="ECO:0007669"/>
    <property type="project" value="InterPro"/>
</dbReference>
<dbReference type="PANTHER" id="PTHR24029">
    <property type="entry name" value="UVRABC SYSTEM PROTEIN B"/>
    <property type="match status" value="1"/>
</dbReference>
<dbReference type="FunFam" id="3.40.50.300:FF:000477">
    <property type="entry name" value="UvrABC system protein B"/>
    <property type="match status" value="1"/>
</dbReference>
<dbReference type="SUPFAM" id="SSF46600">
    <property type="entry name" value="C-terminal UvrC-binding domain of UvrB"/>
    <property type="match status" value="1"/>
</dbReference>
<dbReference type="SMART" id="SM00490">
    <property type="entry name" value="HELICc"/>
    <property type="match status" value="1"/>
</dbReference>
<evidence type="ECO:0000259" key="17">
    <source>
        <dbReference type="PROSITE" id="PS51194"/>
    </source>
</evidence>
<dbReference type="Pfam" id="PF04851">
    <property type="entry name" value="ResIII"/>
    <property type="match status" value="1"/>
</dbReference>
<evidence type="ECO:0000256" key="7">
    <source>
        <dbReference type="ARBA" id="ARBA00022840"/>
    </source>
</evidence>
<evidence type="ECO:0000259" key="16">
    <source>
        <dbReference type="PROSITE" id="PS51192"/>
    </source>
</evidence>
<dbReference type="RefSeq" id="WP_131199424.1">
    <property type="nucleotide sequence ID" value="NZ_QJUL01000070.1"/>
</dbReference>
<evidence type="ECO:0000256" key="1">
    <source>
        <dbReference type="ARBA" id="ARBA00004496"/>
    </source>
</evidence>
<feature type="short sequence motif" description="Beta-hairpin" evidence="13">
    <location>
        <begin position="91"/>
        <end position="114"/>
    </location>
</feature>
<evidence type="ECO:0000256" key="12">
    <source>
        <dbReference type="ARBA" id="ARBA00029504"/>
    </source>
</evidence>
<dbReference type="PANTHER" id="PTHR24029:SF0">
    <property type="entry name" value="UVRABC SYSTEM PROTEIN B"/>
    <property type="match status" value="1"/>
</dbReference>
<keyword evidence="5 13" id="KW-0227">DNA damage</keyword>
<dbReference type="Pfam" id="PF12344">
    <property type="entry name" value="UvrB"/>
    <property type="match status" value="1"/>
</dbReference>
<accession>A0A4Q9QSG9</accession>
<dbReference type="InterPro" id="IPR006935">
    <property type="entry name" value="Helicase/UvrB_N"/>
</dbReference>
<dbReference type="InterPro" id="IPR001650">
    <property type="entry name" value="Helicase_C-like"/>
</dbReference>
<organism evidence="18 19">
    <name type="scientific">Phytopseudomonas dryadis</name>
    <dbReference type="NCBI Taxonomy" id="2487520"/>
    <lineage>
        <taxon>Bacteria</taxon>
        <taxon>Pseudomonadati</taxon>
        <taxon>Pseudomonadota</taxon>
        <taxon>Gammaproteobacteria</taxon>
        <taxon>Pseudomonadales</taxon>
        <taxon>Pseudomonadaceae</taxon>
        <taxon>Phytopseudomonas</taxon>
    </lineage>
</organism>
<dbReference type="PROSITE" id="PS50151">
    <property type="entry name" value="UVR"/>
    <property type="match status" value="1"/>
</dbReference>
<keyword evidence="6 13" id="KW-0228">DNA excision</keyword>
<feature type="domain" description="Helicase ATP-binding" evidence="16">
    <location>
        <begin position="25"/>
        <end position="158"/>
    </location>
</feature>
<evidence type="ECO:0000256" key="8">
    <source>
        <dbReference type="ARBA" id="ARBA00022881"/>
    </source>
</evidence>
<dbReference type="AlphaFoldDB" id="A0A4Q9QSG9"/>
<comment type="subcellular location">
    <subcellularLocation>
        <location evidence="1 13 14">Cytoplasm</location>
    </subcellularLocation>
</comment>
<evidence type="ECO:0000256" key="4">
    <source>
        <dbReference type="ARBA" id="ARBA00022741"/>
    </source>
</evidence>
<feature type="domain" description="Helicase C-terminal" evidence="17">
    <location>
        <begin position="429"/>
        <end position="582"/>
    </location>
</feature>
<dbReference type="GO" id="GO:0006289">
    <property type="term" value="P:nucleotide-excision repair"/>
    <property type="evidence" value="ECO:0007669"/>
    <property type="project" value="UniProtKB-UniRule"/>
</dbReference>
<keyword evidence="3 13" id="KW-0963">Cytoplasm</keyword>
<dbReference type="GO" id="GO:0009381">
    <property type="term" value="F:excinuclease ABC activity"/>
    <property type="evidence" value="ECO:0007669"/>
    <property type="project" value="UniProtKB-UniRule"/>
</dbReference>
<evidence type="ECO:0000256" key="6">
    <source>
        <dbReference type="ARBA" id="ARBA00022769"/>
    </source>
</evidence>
<dbReference type="Pfam" id="PF17757">
    <property type="entry name" value="UvrB_inter"/>
    <property type="match status" value="1"/>
</dbReference>
<dbReference type="InterPro" id="IPR004807">
    <property type="entry name" value="UvrB"/>
</dbReference>
<dbReference type="HAMAP" id="MF_00204">
    <property type="entry name" value="UvrB"/>
    <property type="match status" value="1"/>
</dbReference>
<dbReference type="Proteomes" id="UP000293172">
    <property type="component" value="Unassembled WGS sequence"/>
</dbReference>
<evidence type="ECO:0000259" key="15">
    <source>
        <dbReference type="PROSITE" id="PS50151"/>
    </source>
</evidence>
<dbReference type="Gene3D" id="6.10.140.240">
    <property type="match status" value="1"/>
</dbReference>
<dbReference type="InterPro" id="IPR014001">
    <property type="entry name" value="Helicase_ATP-bd"/>
</dbReference>
<dbReference type="InterPro" id="IPR001943">
    <property type="entry name" value="UVR_dom"/>
</dbReference>
<keyword evidence="7 13" id="KW-0067">ATP-binding</keyword>
<dbReference type="GO" id="GO:0005524">
    <property type="term" value="F:ATP binding"/>
    <property type="evidence" value="ECO:0007669"/>
    <property type="project" value="UniProtKB-UniRule"/>
</dbReference>